<comment type="caution">
    <text evidence="5">The sequence shown here is derived from an EMBL/GenBank/DDBJ whole genome shotgun (WGS) entry which is preliminary data.</text>
</comment>
<dbReference type="Proteomes" id="UP000574277">
    <property type="component" value="Unassembled WGS sequence"/>
</dbReference>
<reference evidence="5 6" key="1">
    <citation type="submission" date="2019-09" db="EMBL/GenBank/DDBJ databases">
        <title>Bird 10,000 Genomes (B10K) Project - Family phase.</title>
        <authorList>
            <person name="Zhang G."/>
        </authorList>
    </citation>
    <scope>NUCLEOTIDE SEQUENCE [LARGE SCALE GENOMIC DNA]</scope>
    <source>
        <strain evidence="5">B10K-DU-001-44</strain>
        <tissue evidence="5">Muscle</tissue>
    </source>
</reference>
<feature type="domain" description="Ig-like" evidence="4">
    <location>
        <begin position="109"/>
        <end position="196"/>
    </location>
</feature>
<evidence type="ECO:0000256" key="1">
    <source>
        <dbReference type="ARBA" id="ARBA00022729"/>
    </source>
</evidence>
<keyword evidence="1" id="KW-0732">Signal</keyword>
<dbReference type="PROSITE" id="PS50835">
    <property type="entry name" value="IG_LIKE"/>
    <property type="match status" value="2"/>
</dbReference>
<name>A0A7L0Q0U3_9AVES</name>
<dbReference type="GO" id="GO:0007166">
    <property type="term" value="P:cell surface receptor signaling pathway"/>
    <property type="evidence" value="ECO:0007669"/>
    <property type="project" value="TreeGrafter"/>
</dbReference>
<dbReference type="Gene3D" id="2.60.40.10">
    <property type="entry name" value="Immunoglobulins"/>
    <property type="match status" value="2"/>
</dbReference>
<dbReference type="InterPro" id="IPR050488">
    <property type="entry name" value="Ig_Fc_receptor"/>
</dbReference>
<proteinExistence type="predicted"/>
<feature type="region of interest" description="Disordered" evidence="3">
    <location>
        <begin position="252"/>
        <end position="275"/>
    </location>
</feature>
<feature type="domain" description="Ig-like" evidence="4">
    <location>
        <begin position="210"/>
        <end position="288"/>
    </location>
</feature>
<dbReference type="EMBL" id="VXAT01019836">
    <property type="protein sequence ID" value="NXL11143.1"/>
    <property type="molecule type" value="Genomic_DNA"/>
</dbReference>
<dbReference type="SUPFAM" id="SSF48726">
    <property type="entry name" value="Immunoglobulin"/>
    <property type="match status" value="2"/>
</dbReference>
<feature type="non-terminal residue" evidence="5">
    <location>
        <position position="319"/>
    </location>
</feature>
<evidence type="ECO:0000313" key="5">
    <source>
        <dbReference type="EMBL" id="NXL11143.1"/>
    </source>
</evidence>
<evidence type="ECO:0000256" key="2">
    <source>
        <dbReference type="ARBA" id="ARBA00023157"/>
    </source>
</evidence>
<protein>
    <submittedName>
        <fullName evidence="5">FCRL5 protein</fullName>
    </submittedName>
</protein>
<keyword evidence="6" id="KW-1185">Reference proteome</keyword>
<evidence type="ECO:0000259" key="4">
    <source>
        <dbReference type="PROSITE" id="PS50835"/>
    </source>
</evidence>
<dbReference type="GO" id="GO:0006955">
    <property type="term" value="P:immune response"/>
    <property type="evidence" value="ECO:0007669"/>
    <property type="project" value="TreeGrafter"/>
</dbReference>
<organism evidence="5 6">
    <name type="scientific">Mesembrinibis cayennensis</name>
    <dbReference type="NCBI Taxonomy" id="1118748"/>
    <lineage>
        <taxon>Eukaryota</taxon>
        <taxon>Metazoa</taxon>
        <taxon>Chordata</taxon>
        <taxon>Craniata</taxon>
        <taxon>Vertebrata</taxon>
        <taxon>Euteleostomi</taxon>
        <taxon>Archelosauria</taxon>
        <taxon>Archosauria</taxon>
        <taxon>Dinosauria</taxon>
        <taxon>Saurischia</taxon>
        <taxon>Theropoda</taxon>
        <taxon>Coelurosauria</taxon>
        <taxon>Aves</taxon>
        <taxon>Neognathae</taxon>
        <taxon>Neoaves</taxon>
        <taxon>Aequornithes</taxon>
        <taxon>Pelecaniformes</taxon>
        <taxon>Threskiornithidae</taxon>
        <taxon>Mesembrinibis</taxon>
    </lineage>
</organism>
<dbReference type="InterPro" id="IPR013783">
    <property type="entry name" value="Ig-like_fold"/>
</dbReference>
<evidence type="ECO:0000256" key="3">
    <source>
        <dbReference type="SAM" id="MobiDB-lite"/>
    </source>
</evidence>
<keyword evidence="2" id="KW-1015">Disulfide bond</keyword>
<dbReference type="InterPro" id="IPR036179">
    <property type="entry name" value="Ig-like_dom_sf"/>
</dbReference>
<gene>
    <name evidence="5" type="primary">Fcrl5</name>
    <name evidence="5" type="ORF">MESCAY_R15952</name>
</gene>
<dbReference type="AlphaFoldDB" id="A0A7L0Q0U3"/>
<sequence>PSSPDLPPPPDITVTPEKTEYLIGDTVAIECKAPWAKKIQGFQFSGTSGWAVDVRTTRKTYVYRFNVTGPKDGGAHACTYAVVNQFRQILRSRESKAVVISVKDRPPQPTLLLTSPSRVTVEGQPLVFLCAAPAAAAEQRFQFYNGKMEVTGGAEVVLGNGEAKLRLPRSDGNHTGNFTCRYEEKTEGRWIRSYLSRAVEILVKAPAPPPRLRVDPASGVVSEDDPVRLTCVASRADFALKFRFYRNGAEIPAGRAPSQSRHDGGNFSRLFGPPTPRSFGGRFSCGVEEEVGGAWVPAPRSEGVDVAVKGRCPPSPPAA</sequence>
<evidence type="ECO:0000313" key="6">
    <source>
        <dbReference type="Proteomes" id="UP000574277"/>
    </source>
</evidence>
<dbReference type="InterPro" id="IPR007110">
    <property type="entry name" value="Ig-like_dom"/>
</dbReference>
<dbReference type="GO" id="GO:0009897">
    <property type="term" value="C:external side of plasma membrane"/>
    <property type="evidence" value="ECO:0007669"/>
    <property type="project" value="TreeGrafter"/>
</dbReference>
<dbReference type="PANTHER" id="PTHR11481:SF60">
    <property type="entry name" value="IG-LIKE DOMAIN-CONTAINING PROTEIN"/>
    <property type="match status" value="1"/>
</dbReference>
<feature type="non-terminal residue" evidence="5">
    <location>
        <position position="1"/>
    </location>
</feature>
<dbReference type="GO" id="GO:0004888">
    <property type="term" value="F:transmembrane signaling receptor activity"/>
    <property type="evidence" value="ECO:0007669"/>
    <property type="project" value="TreeGrafter"/>
</dbReference>
<dbReference type="PANTHER" id="PTHR11481">
    <property type="entry name" value="IMMUNOGLOBULIN FC RECEPTOR"/>
    <property type="match status" value="1"/>
</dbReference>
<accession>A0A7L0Q0U3</accession>